<dbReference type="InterPro" id="IPR036365">
    <property type="entry name" value="PGBD-like_sf"/>
</dbReference>
<evidence type="ECO:0000256" key="7">
    <source>
        <dbReference type="PROSITE-ProRule" id="PRU01373"/>
    </source>
</evidence>
<dbReference type="Gene3D" id="1.10.101.10">
    <property type="entry name" value="PGBD-like superfamily/PGBD"/>
    <property type="match status" value="1"/>
</dbReference>
<accession>A0ABQ6M0I1</accession>
<evidence type="ECO:0000256" key="2">
    <source>
        <dbReference type="ARBA" id="ARBA00005992"/>
    </source>
</evidence>
<dbReference type="PANTHER" id="PTHR41533:SF2">
    <property type="entry name" value="BLR7131 PROTEIN"/>
    <property type="match status" value="1"/>
</dbReference>
<feature type="domain" description="L,D-TPase catalytic" evidence="8">
    <location>
        <begin position="183"/>
        <end position="371"/>
    </location>
</feature>
<evidence type="ECO:0000256" key="1">
    <source>
        <dbReference type="ARBA" id="ARBA00004752"/>
    </source>
</evidence>
<evidence type="ECO:0000256" key="3">
    <source>
        <dbReference type="ARBA" id="ARBA00022679"/>
    </source>
</evidence>
<reference evidence="9 10" key="1">
    <citation type="submission" date="2023-04" db="EMBL/GenBank/DDBJ databases">
        <title>Marinobulbifer ophiurae gen. nov., sp. Nov., isolate from tissue of brittle star Ophioplocus japonicus.</title>
        <authorList>
            <person name="Kawano K."/>
            <person name="Sawayama S."/>
            <person name="Nakagawa S."/>
        </authorList>
    </citation>
    <scope>NUCLEOTIDE SEQUENCE [LARGE SCALE GENOMIC DNA]</scope>
    <source>
        <strain evidence="9 10">NKW57</strain>
    </source>
</reference>
<gene>
    <name evidence="9" type="ORF">MNKW57_21740</name>
</gene>
<comment type="pathway">
    <text evidence="1 7">Cell wall biogenesis; peptidoglycan biosynthesis.</text>
</comment>
<dbReference type="PROSITE" id="PS52029">
    <property type="entry name" value="LD_TPASE"/>
    <property type="match status" value="1"/>
</dbReference>
<comment type="caution">
    <text evidence="9">The sequence shown here is derived from an EMBL/GenBank/DDBJ whole genome shotgun (WGS) entry which is preliminary data.</text>
</comment>
<dbReference type="Pfam" id="PF03734">
    <property type="entry name" value="YkuD"/>
    <property type="match status" value="1"/>
</dbReference>
<feature type="active site" description="Proton donor/acceptor" evidence="7">
    <location>
        <position position="314"/>
    </location>
</feature>
<dbReference type="CDD" id="cd16913">
    <property type="entry name" value="YkuD_like"/>
    <property type="match status" value="1"/>
</dbReference>
<organism evidence="9 10">
    <name type="scientific">Biformimicrobium ophioploci</name>
    <dbReference type="NCBI Taxonomy" id="3036711"/>
    <lineage>
        <taxon>Bacteria</taxon>
        <taxon>Pseudomonadati</taxon>
        <taxon>Pseudomonadota</taxon>
        <taxon>Gammaproteobacteria</taxon>
        <taxon>Cellvibrionales</taxon>
        <taxon>Microbulbiferaceae</taxon>
        <taxon>Biformimicrobium</taxon>
    </lineage>
</organism>
<dbReference type="SUPFAM" id="SSF47090">
    <property type="entry name" value="PGBD-like"/>
    <property type="match status" value="1"/>
</dbReference>
<feature type="active site" description="Nucleophile" evidence="7">
    <location>
        <position position="333"/>
    </location>
</feature>
<protein>
    <recommendedName>
        <fullName evidence="8">L,D-TPase catalytic domain-containing protein</fullName>
    </recommendedName>
</protein>
<dbReference type="InterPro" id="IPR002477">
    <property type="entry name" value="Peptidoglycan-bd-like"/>
</dbReference>
<evidence type="ECO:0000313" key="10">
    <source>
        <dbReference type="Proteomes" id="UP001224392"/>
    </source>
</evidence>
<keyword evidence="6 7" id="KW-0961">Cell wall biogenesis/degradation</keyword>
<evidence type="ECO:0000313" key="9">
    <source>
        <dbReference type="EMBL" id="GMG87853.1"/>
    </source>
</evidence>
<keyword evidence="3" id="KW-0808">Transferase</keyword>
<dbReference type="RefSeq" id="WP_285764468.1">
    <property type="nucleotide sequence ID" value="NZ_BSYJ01000004.1"/>
</dbReference>
<keyword evidence="4 7" id="KW-0133">Cell shape</keyword>
<keyword evidence="5 7" id="KW-0573">Peptidoglycan synthesis</keyword>
<evidence type="ECO:0000256" key="6">
    <source>
        <dbReference type="ARBA" id="ARBA00023316"/>
    </source>
</evidence>
<proteinExistence type="inferred from homology"/>
<dbReference type="Gene3D" id="2.40.440.10">
    <property type="entry name" value="L,D-transpeptidase catalytic domain-like"/>
    <property type="match status" value="1"/>
</dbReference>
<dbReference type="InterPro" id="IPR038063">
    <property type="entry name" value="Transpep_catalytic_dom"/>
</dbReference>
<dbReference type="PANTHER" id="PTHR41533">
    <property type="entry name" value="L,D-TRANSPEPTIDASE HI_1667-RELATED"/>
    <property type="match status" value="1"/>
</dbReference>
<evidence type="ECO:0000259" key="8">
    <source>
        <dbReference type="PROSITE" id="PS52029"/>
    </source>
</evidence>
<evidence type="ECO:0000256" key="5">
    <source>
        <dbReference type="ARBA" id="ARBA00022984"/>
    </source>
</evidence>
<comment type="similarity">
    <text evidence="2">Belongs to the YkuD family.</text>
</comment>
<keyword evidence="10" id="KW-1185">Reference proteome</keyword>
<dbReference type="EMBL" id="BSYJ01000004">
    <property type="protein sequence ID" value="GMG87853.1"/>
    <property type="molecule type" value="Genomic_DNA"/>
</dbReference>
<dbReference type="InterPro" id="IPR005490">
    <property type="entry name" value="LD_TPept_cat_dom"/>
</dbReference>
<evidence type="ECO:0000256" key="4">
    <source>
        <dbReference type="ARBA" id="ARBA00022960"/>
    </source>
</evidence>
<name>A0ABQ6M0I1_9GAMM</name>
<sequence length="410" mass="45440">MVKITGPRSGAEYRSDSRAKKPRRCWLLGLLGLTALALGHEQPPPLTSFAAMDAAIRTQLRHYQEAASDWRPLPAGAPLTVGNRDPRVAHLRQLLSLYGDLQPASALPPGYLQLAGGQSRDPSIFDLQLKDAVAGFQRRHGLEATGIVDATTLRWLNFSPARRAAHLRHSLSLWRLAFNDDPYLLLVNVPEYRLHLIREGELVLSMKTVVGRSSSQTPELRTRLASIIFNPTWTVPRSLLVENLLPKARGNPQAMAARGYRAVLLRSRRTAPLTEENLDLAARGGASLQQGGGPHNSLGRFKFVLPNAGEIYLHDTLGHSLFGLRERHLSHGCVRLQEPRRLVSALLSSDGWSEASIDRQLQEDTTTILVRKGPVVALTYITSWIDQSGKAQFREDIYRRGPSDIAVVEK</sequence>
<dbReference type="InterPro" id="IPR036366">
    <property type="entry name" value="PGBDSf"/>
</dbReference>
<dbReference type="Pfam" id="PF01471">
    <property type="entry name" value="PG_binding_1"/>
    <property type="match status" value="1"/>
</dbReference>
<dbReference type="Proteomes" id="UP001224392">
    <property type="component" value="Unassembled WGS sequence"/>
</dbReference>
<dbReference type="InterPro" id="IPR052905">
    <property type="entry name" value="LD-transpeptidase_YkuD-like"/>
</dbReference>
<dbReference type="SUPFAM" id="SSF141523">
    <property type="entry name" value="L,D-transpeptidase catalytic domain-like"/>
    <property type="match status" value="1"/>
</dbReference>